<dbReference type="InterPro" id="IPR022043">
    <property type="entry name" value="CAF1A_DD"/>
</dbReference>
<feature type="domain" description="Chromatin assembly factor 1 p150 subunit acidic region" evidence="8">
    <location>
        <begin position="70"/>
        <end position="223"/>
    </location>
</feature>
<dbReference type="GO" id="GO:0033186">
    <property type="term" value="C:CAF-1 complex"/>
    <property type="evidence" value="ECO:0007669"/>
    <property type="project" value="TreeGrafter"/>
</dbReference>
<dbReference type="AlphaFoldDB" id="A0A1S3K9K3"/>
<feature type="region of interest" description="Disordered" evidence="7">
    <location>
        <begin position="1"/>
        <end position="184"/>
    </location>
</feature>
<feature type="compositionally biased region" description="Basic and acidic residues" evidence="7">
    <location>
        <begin position="463"/>
        <end position="477"/>
    </location>
</feature>
<dbReference type="STRING" id="7574.A0A1S3K9K3"/>
<keyword evidence="11" id="KW-1185">Reference proteome</keyword>
<dbReference type="OrthoDB" id="79480at2759"/>
<evidence type="ECO:0000256" key="1">
    <source>
        <dbReference type="ARBA" id="ARBA00004123"/>
    </source>
</evidence>
<dbReference type="PANTHER" id="PTHR15272:SF0">
    <property type="entry name" value="CHROMATIN ASSEMBLY FACTOR 1 SUBUNIT A"/>
    <property type="match status" value="1"/>
</dbReference>
<feature type="compositionally biased region" description="Basic and acidic residues" evidence="7">
    <location>
        <begin position="62"/>
        <end position="178"/>
    </location>
</feature>
<reference evidence="12" key="1">
    <citation type="submission" date="2025-08" db="UniProtKB">
        <authorList>
            <consortium name="RefSeq"/>
        </authorList>
    </citation>
    <scope>IDENTIFICATION</scope>
    <source>
        <tissue evidence="12">Gonads</tissue>
    </source>
</reference>
<evidence type="ECO:0000256" key="2">
    <source>
        <dbReference type="ARBA" id="ARBA00022705"/>
    </source>
</evidence>
<keyword evidence="5" id="KW-0234">DNA repair</keyword>
<dbReference type="GeneID" id="106179873"/>
<feature type="region of interest" description="Disordered" evidence="7">
    <location>
        <begin position="341"/>
        <end position="383"/>
    </location>
</feature>
<feature type="domain" description="Chromatin assembly factor 1 subunit A dimerization" evidence="9">
    <location>
        <begin position="298"/>
        <end position="366"/>
    </location>
</feature>
<evidence type="ECO:0000259" key="9">
    <source>
        <dbReference type="Pfam" id="PF12253"/>
    </source>
</evidence>
<evidence type="ECO:0000256" key="7">
    <source>
        <dbReference type="SAM" id="MobiDB-lite"/>
    </source>
</evidence>
<evidence type="ECO:0000256" key="3">
    <source>
        <dbReference type="ARBA" id="ARBA00022763"/>
    </source>
</evidence>
<dbReference type="InterPro" id="IPR021644">
    <property type="entry name" value="CAF-1_p150_acidic"/>
</dbReference>
<feature type="compositionally biased region" description="Basic and acidic residues" evidence="7">
    <location>
        <begin position="1"/>
        <end position="11"/>
    </location>
</feature>
<feature type="compositionally biased region" description="Low complexity" evidence="7">
    <location>
        <begin position="29"/>
        <end position="46"/>
    </location>
</feature>
<feature type="compositionally biased region" description="Acidic residues" evidence="7">
    <location>
        <begin position="358"/>
        <end position="375"/>
    </location>
</feature>
<dbReference type="GO" id="GO:0006281">
    <property type="term" value="P:DNA repair"/>
    <property type="evidence" value="ECO:0007669"/>
    <property type="project" value="UniProtKB-KW"/>
</dbReference>
<keyword evidence="2" id="KW-0235">DNA replication</keyword>
<dbReference type="Pfam" id="PF15539">
    <property type="entry name" value="CAF1-p150_C2"/>
    <property type="match status" value="1"/>
</dbReference>
<feature type="region of interest" description="Disordered" evidence="7">
    <location>
        <begin position="742"/>
        <end position="771"/>
    </location>
</feature>
<feature type="domain" description="Chromatin assembly factor 1 subunit p150 C-terminal" evidence="10">
    <location>
        <begin position="417"/>
        <end position="625"/>
    </location>
</feature>
<dbReference type="Proteomes" id="UP000085678">
    <property type="component" value="Unplaced"/>
</dbReference>
<comment type="subcellular location">
    <subcellularLocation>
        <location evidence="1">Nucleus</location>
    </subcellularLocation>
</comment>
<feature type="compositionally biased region" description="Polar residues" evidence="7">
    <location>
        <begin position="47"/>
        <end position="61"/>
    </location>
</feature>
<feature type="compositionally biased region" description="Acidic residues" evidence="7">
    <location>
        <begin position="341"/>
        <end position="350"/>
    </location>
</feature>
<keyword evidence="4" id="KW-0143">Chaperone</keyword>
<evidence type="ECO:0000313" key="12">
    <source>
        <dbReference type="RefSeq" id="XP_013419124.1"/>
    </source>
</evidence>
<proteinExistence type="predicted"/>
<dbReference type="RefSeq" id="XP_013419124.1">
    <property type="nucleotide sequence ID" value="XM_013563670.1"/>
</dbReference>
<dbReference type="Pfam" id="PF12253">
    <property type="entry name" value="CAF1A_dimeriz"/>
    <property type="match status" value="1"/>
</dbReference>
<dbReference type="KEGG" id="lak:106179873"/>
<feature type="compositionally biased region" description="Polar residues" evidence="7">
    <location>
        <begin position="749"/>
        <end position="762"/>
    </location>
</feature>
<keyword evidence="6" id="KW-0539">Nucleus</keyword>
<feature type="region of interest" description="Disordered" evidence="7">
    <location>
        <begin position="533"/>
        <end position="569"/>
    </location>
</feature>
<organism evidence="11 12">
    <name type="scientific">Lingula anatina</name>
    <name type="common">Brachiopod</name>
    <name type="synonym">Lingula unguis</name>
    <dbReference type="NCBI Taxonomy" id="7574"/>
    <lineage>
        <taxon>Eukaryota</taxon>
        <taxon>Metazoa</taxon>
        <taxon>Spiralia</taxon>
        <taxon>Lophotrochozoa</taxon>
        <taxon>Brachiopoda</taxon>
        <taxon>Linguliformea</taxon>
        <taxon>Lingulata</taxon>
        <taxon>Lingulida</taxon>
        <taxon>Linguloidea</taxon>
        <taxon>Lingulidae</taxon>
        <taxon>Lingula</taxon>
    </lineage>
</organism>
<evidence type="ECO:0000259" key="8">
    <source>
        <dbReference type="Pfam" id="PF11600"/>
    </source>
</evidence>
<dbReference type="InterPro" id="IPR029105">
    <property type="entry name" value="CAF1-p150_C2"/>
</dbReference>
<evidence type="ECO:0000256" key="6">
    <source>
        <dbReference type="ARBA" id="ARBA00023242"/>
    </source>
</evidence>
<evidence type="ECO:0000256" key="4">
    <source>
        <dbReference type="ARBA" id="ARBA00023186"/>
    </source>
</evidence>
<feature type="compositionally biased region" description="Basic and acidic residues" evidence="7">
    <location>
        <begin position="534"/>
        <end position="563"/>
    </location>
</feature>
<keyword evidence="3" id="KW-0227">DNA damage</keyword>
<evidence type="ECO:0000259" key="10">
    <source>
        <dbReference type="Pfam" id="PF15539"/>
    </source>
</evidence>
<feature type="region of interest" description="Disordered" evidence="7">
    <location>
        <begin position="461"/>
        <end position="493"/>
    </location>
</feature>
<evidence type="ECO:0000256" key="5">
    <source>
        <dbReference type="ARBA" id="ARBA00023204"/>
    </source>
</evidence>
<dbReference type="InParanoid" id="A0A1S3K9K3"/>
<dbReference type="PANTHER" id="PTHR15272">
    <property type="entry name" value="CHROMATIN ASSEMBLY FACTOR 1 SUBUNIT A CAF-1 SUBUNIT A"/>
    <property type="match status" value="1"/>
</dbReference>
<dbReference type="GO" id="GO:0006334">
    <property type="term" value="P:nucleosome assembly"/>
    <property type="evidence" value="ECO:0007669"/>
    <property type="project" value="TreeGrafter"/>
</dbReference>
<accession>A0A1S3K9K3</accession>
<gene>
    <name evidence="12" type="primary">LOC106179873</name>
</gene>
<dbReference type="Pfam" id="PF11600">
    <property type="entry name" value="CAF1A_acidic"/>
    <property type="match status" value="1"/>
</dbReference>
<sequence>MKKLDSQEESKTLATEGAVESPENSLSKPATASTSVMSSPVTPVSSRNLQSIQPLHWVSSTKKAEREAERKRKQEERELERQQKLKQKEEEKAEKERIKKEEKEKKEAEKEEARLKKEKEKMEKKEQQEKEKMEKLKQKEEEKKRKQEIIDAKNEEKRLKEEEKRKKEEDKLKEEEEKKRKKQKEQNFLQSFFIKSTKTAQVEKPENVNAGPFMQFEVKKEMRLAPTIRREPIDISFVDDLMTKQNCEKLYLIELREGKTKFTSEQTWPIENKEEDAVEVIEAEGGGEVIKKRFMKAKFLKFAENTRPAFYGTWRKKSTKLSAKNPFKTDEDLFDYEIDSDEEWEEEEPGESLSHSEGEDEDGDANGGDEEEEDGFFVPHGYLSEDEGCEEDEELTPEKMKARQLAKAEQWESQMKEKCKVLKPVCIGCVWSGENNSEELLKTLLKYQVAVLVSSPIHTTFSKKPEESHTPGTEKKSSSASKNKNNHVLKRPVPEEAMPDLIRLVHGNVHSIQKLIREFKQFWQVKCQQSQSEENVKAKEGETDKDNTEDMEVEQPKKTEESPNAKNGFISKRQLDIKIREIADYKKREGFKKKCWYVNQALLEKYKLMSLPVPCEWEYLIKLNKKEAAEEKEPGQVMTPGGIAQFTVAVSPGEALHTATNPRGSPCTPGMDSLPLAKLSPVSPLLSSEATSQCLKGGLNTNDVLVPANSLSTPERTHGNSRFANTASTPVGQCGIAKTATQEKRADLTPNNTSISTPANKSSEPRMKTTPHRSITDFMKAVSPSVLFERNKGNIESANNQAAATHVGSSTVQQDEVQPMDVDLPSNTVAVPKEEDDIMIIDEVLPGKS</sequence>
<dbReference type="GO" id="GO:0005634">
    <property type="term" value="C:nucleus"/>
    <property type="evidence" value="ECO:0007669"/>
    <property type="project" value="UniProtKB-SubCell"/>
</dbReference>
<dbReference type="GO" id="GO:0006260">
    <property type="term" value="P:DNA replication"/>
    <property type="evidence" value="ECO:0007669"/>
    <property type="project" value="UniProtKB-KW"/>
</dbReference>
<evidence type="ECO:0000313" key="11">
    <source>
        <dbReference type="Proteomes" id="UP000085678"/>
    </source>
</evidence>
<protein>
    <submittedName>
        <fullName evidence="12">Chromatin assembly factor 1 subunit A-B-like</fullName>
    </submittedName>
</protein>
<name>A0A1S3K9K3_LINAN</name>